<dbReference type="FunFam" id="3.40.50.720:FF:000084">
    <property type="entry name" value="Short-chain dehydrogenase reductase"/>
    <property type="match status" value="1"/>
</dbReference>
<dbReference type="PANTHER" id="PTHR43180">
    <property type="entry name" value="3-OXOACYL-(ACYL-CARRIER-PROTEIN) REDUCTASE (AFU_ORTHOLOGUE AFUA_6G11210)"/>
    <property type="match status" value="1"/>
</dbReference>
<dbReference type="RefSeq" id="WP_046349126.1">
    <property type="nucleotide sequence ID" value="NZ_BBWU01000046.1"/>
</dbReference>
<evidence type="ECO:0000256" key="1">
    <source>
        <dbReference type="ARBA" id="ARBA00006484"/>
    </source>
</evidence>
<dbReference type="Pfam" id="PF13561">
    <property type="entry name" value="adh_short_C2"/>
    <property type="match status" value="1"/>
</dbReference>
<keyword evidence="2" id="KW-0560">Oxidoreductase</keyword>
<keyword evidence="4" id="KW-0443">Lipid metabolism</keyword>
<keyword evidence="5" id="KW-0753">Steroid metabolism</keyword>
<dbReference type="OrthoDB" id="9812986at2"/>
<comment type="caution">
    <text evidence="6">The sequence shown here is derived from an EMBL/GenBank/DDBJ whole genome shotgun (WGS) entry which is preliminary data.</text>
</comment>
<dbReference type="Gene3D" id="3.40.50.720">
    <property type="entry name" value="NAD(P)-binding Rossmann-like Domain"/>
    <property type="match status" value="1"/>
</dbReference>
<comment type="similarity">
    <text evidence="1">Belongs to the short-chain dehydrogenases/reductases (SDR) family.</text>
</comment>
<dbReference type="EMBL" id="BBWU01000046">
    <property type="protein sequence ID" value="GAO40328.1"/>
    <property type="molecule type" value="Genomic_DNA"/>
</dbReference>
<proteinExistence type="inferred from homology"/>
<dbReference type="SUPFAM" id="SSF51735">
    <property type="entry name" value="NAD(P)-binding Rossmann-fold domains"/>
    <property type="match status" value="1"/>
</dbReference>
<sequence>MRFSGKVAVVTGAASGIGRATALRFAEEGATVVAGDIDEAGGQELADTSNGRIRFRRTDVTSEADIVALLDAAAELGGPDILFNNAGAGGQRAKIDEIDAAGWDRTMDLLLRSVALGIRYAAPLMAKKGGGAIVNTASVAALASGAAPTPYSVAKAGVLHLTRLAAADLAKDRIRVNAVLPGFIATNIFASAIGLEGEARDKANALIQGVGQQAQPVQRAGRAEDIAAAVCFLASDDASFVNGTHLLVDGGLSVGPRHSWDPNTPGLFEALAALAPTGAAE</sequence>
<dbReference type="AlphaFoldDB" id="A0A0E9MS55"/>
<reference evidence="6 7" key="1">
    <citation type="submission" date="2015-04" db="EMBL/GenBank/DDBJ databases">
        <title>Whole genome shotgun sequence of Sphingomonas changbaiensis NBRC 104936.</title>
        <authorList>
            <person name="Katano-Makiyama Y."/>
            <person name="Hosoyama A."/>
            <person name="Hashimoto M."/>
            <person name="Noguchi M."/>
            <person name="Tsuchikane K."/>
            <person name="Ohji S."/>
            <person name="Yamazoe A."/>
            <person name="Ichikawa N."/>
            <person name="Kimura A."/>
            <person name="Fujita N."/>
        </authorList>
    </citation>
    <scope>NUCLEOTIDE SEQUENCE [LARGE SCALE GENOMIC DNA]</scope>
    <source>
        <strain evidence="6 7">NBRC 104936</strain>
    </source>
</reference>
<dbReference type="GO" id="GO:0008202">
    <property type="term" value="P:steroid metabolic process"/>
    <property type="evidence" value="ECO:0007669"/>
    <property type="project" value="UniProtKB-KW"/>
</dbReference>
<dbReference type="InterPro" id="IPR036291">
    <property type="entry name" value="NAD(P)-bd_dom_sf"/>
</dbReference>
<evidence type="ECO:0000256" key="3">
    <source>
        <dbReference type="ARBA" id="ARBA00023027"/>
    </source>
</evidence>
<name>A0A0E9MS55_9SPHN</name>
<evidence type="ECO:0000256" key="4">
    <source>
        <dbReference type="ARBA" id="ARBA00023098"/>
    </source>
</evidence>
<accession>A0A0E9MS55</accession>
<organism evidence="6 7">
    <name type="scientific">Sphingomonas changbaiensis NBRC 104936</name>
    <dbReference type="NCBI Taxonomy" id="1219043"/>
    <lineage>
        <taxon>Bacteria</taxon>
        <taxon>Pseudomonadati</taxon>
        <taxon>Pseudomonadota</taxon>
        <taxon>Alphaproteobacteria</taxon>
        <taxon>Sphingomonadales</taxon>
        <taxon>Sphingomonadaceae</taxon>
        <taxon>Sphingomonas</taxon>
    </lineage>
</organism>
<dbReference type="STRING" id="1219043.SCH01S_46_00360"/>
<keyword evidence="3" id="KW-0520">NAD</keyword>
<dbReference type="InterPro" id="IPR002347">
    <property type="entry name" value="SDR_fam"/>
</dbReference>
<evidence type="ECO:0000313" key="6">
    <source>
        <dbReference type="EMBL" id="GAO40328.1"/>
    </source>
</evidence>
<dbReference type="Proteomes" id="UP000033202">
    <property type="component" value="Unassembled WGS sequence"/>
</dbReference>
<dbReference type="GO" id="GO:0016491">
    <property type="term" value="F:oxidoreductase activity"/>
    <property type="evidence" value="ECO:0007669"/>
    <property type="project" value="UniProtKB-KW"/>
</dbReference>
<dbReference type="PRINTS" id="PR00080">
    <property type="entry name" value="SDRFAMILY"/>
</dbReference>
<gene>
    <name evidence="6" type="ORF">SCH01S_46_00360</name>
</gene>
<dbReference type="PANTHER" id="PTHR43180:SF28">
    <property type="entry name" value="NAD(P)-BINDING ROSSMANN-FOLD SUPERFAMILY PROTEIN"/>
    <property type="match status" value="1"/>
</dbReference>
<protein>
    <submittedName>
        <fullName evidence="6">Putative oxidoreductase</fullName>
    </submittedName>
</protein>
<evidence type="ECO:0000256" key="2">
    <source>
        <dbReference type="ARBA" id="ARBA00023002"/>
    </source>
</evidence>
<dbReference type="PRINTS" id="PR00081">
    <property type="entry name" value="GDHRDH"/>
</dbReference>
<evidence type="ECO:0000256" key="5">
    <source>
        <dbReference type="ARBA" id="ARBA00023221"/>
    </source>
</evidence>
<evidence type="ECO:0000313" key="7">
    <source>
        <dbReference type="Proteomes" id="UP000033202"/>
    </source>
</evidence>
<keyword evidence="7" id="KW-1185">Reference proteome</keyword>